<proteinExistence type="predicted"/>
<dbReference type="OrthoDB" id="2111604at2"/>
<reference evidence="2 3" key="1">
    <citation type="journal article" date="2019" name="Anaerobe">
        <title>Detection of Robinsoniella peoriensis in multiple bone samples of a trauma patient.</title>
        <authorList>
            <person name="Schrottner P."/>
            <person name="Hartwich K."/>
            <person name="Bunk B."/>
            <person name="Schober I."/>
            <person name="Helbig S."/>
            <person name="Rudolph W.W."/>
            <person name="Gunzer F."/>
        </authorList>
    </citation>
    <scope>NUCLEOTIDE SEQUENCE [LARGE SCALE GENOMIC DNA]</scope>
    <source>
        <strain evidence="2 3">DSM 106044</strain>
    </source>
</reference>
<keyword evidence="1" id="KW-1133">Transmembrane helix</keyword>
<dbReference type="PANTHER" id="PTHR37804:SF1">
    <property type="entry name" value="CDAA REGULATORY PROTEIN CDAR"/>
    <property type="match status" value="1"/>
</dbReference>
<sequence length="441" mass="48332">MKKSLVNNFGLKLISIVLAFFIWMIVVQDNDPEKTKPFTNIQVEMENQESMEKLGKVYEVLNNTDTVTVYVTGRNSVIKELDNSDFRVTADLENLNDLGTVPYVITCKNSSIKKENIKVEPSSLKVRIEPKVEKSFAVKAVTTGNPKTGYVIGNATVKQGDSIIVAGPQSLINIISRVVVAVDVNGLNESKSLKGTLKIIDKNDEEFAETKMKSMECKTSSGVPITELGSVEVFADLWRVQPDIKLDVNVVGMPAVGYKKTDTTITPETISLAGTESALKELNGHLQLNEDVSVEGATSDVTKKIELQDMLAEQHDLKLVETATDTVTVTVGIEKAGTKTVYLPVNRLNTKNIPTDLKITLTPSDKIPIIITTTTGELNEFDAEDIKATLDLSDYKTAGTYKVTLKVELPEGYVLASDVIIVVNLEKKEETAITEKSTVEE</sequence>
<protein>
    <submittedName>
        <fullName evidence="2">YbbR-like protein</fullName>
    </submittedName>
</protein>
<comment type="caution">
    <text evidence="2">The sequence shown here is derived from an EMBL/GenBank/DDBJ whole genome shotgun (WGS) entry which is preliminary data.</text>
</comment>
<organism evidence="2 3">
    <name type="scientific">Robinsoniella peoriensis</name>
    <dbReference type="NCBI Taxonomy" id="180332"/>
    <lineage>
        <taxon>Bacteria</taxon>
        <taxon>Bacillati</taxon>
        <taxon>Bacillota</taxon>
        <taxon>Clostridia</taxon>
        <taxon>Lachnospirales</taxon>
        <taxon>Lachnospiraceae</taxon>
        <taxon>Robinsoniella</taxon>
    </lineage>
</organism>
<dbReference type="Proteomes" id="UP000306509">
    <property type="component" value="Unassembled WGS sequence"/>
</dbReference>
<dbReference type="PANTHER" id="PTHR37804">
    <property type="entry name" value="CDAA REGULATORY PROTEIN CDAR"/>
    <property type="match status" value="1"/>
</dbReference>
<dbReference type="RefSeq" id="WP_027296759.1">
    <property type="nucleotide sequence ID" value="NZ_CABMJZ010000073.1"/>
</dbReference>
<dbReference type="Gene3D" id="2.170.120.40">
    <property type="entry name" value="YbbR-like domain"/>
    <property type="match status" value="2"/>
</dbReference>
<dbReference type="Gene3D" id="2.170.120.30">
    <property type="match status" value="2"/>
</dbReference>
<name>A0A4U8Q8I7_9FIRM</name>
<gene>
    <name evidence="2" type="ORF">DSM106044_01825</name>
</gene>
<accession>A0A4U8Q8I7</accession>
<dbReference type="STRING" id="180332.GCA_000797495_02047"/>
<dbReference type="InterPro" id="IPR012505">
    <property type="entry name" value="YbbR"/>
</dbReference>
<feature type="transmembrane region" description="Helical" evidence="1">
    <location>
        <begin position="9"/>
        <end position="26"/>
    </location>
</feature>
<dbReference type="InterPro" id="IPR053154">
    <property type="entry name" value="c-di-AMP_regulator"/>
</dbReference>
<keyword evidence="3" id="KW-1185">Reference proteome</keyword>
<dbReference type="Pfam" id="PF07949">
    <property type="entry name" value="YbbR"/>
    <property type="match status" value="2"/>
</dbReference>
<keyword evidence="1" id="KW-0812">Transmembrane</keyword>
<evidence type="ECO:0000256" key="1">
    <source>
        <dbReference type="SAM" id="Phobius"/>
    </source>
</evidence>
<evidence type="ECO:0000313" key="2">
    <source>
        <dbReference type="EMBL" id="TLD01272.1"/>
    </source>
</evidence>
<dbReference type="EMBL" id="QGQD01000042">
    <property type="protein sequence ID" value="TLD01272.1"/>
    <property type="molecule type" value="Genomic_DNA"/>
</dbReference>
<dbReference type="AlphaFoldDB" id="A0A4U8Q8I7"/>
<evidence type="ECO:0000313" key="3">
    <source>
        <dbReference type="Proteomes" id="UP000306509"/>
    </source>
</evidence>
<keyword evidence="1" id="KW-0472">Membrane</keyword>